<name>A0A0N4XWR6_NIPBR</name>
<feature type="chain" id="PRO_5043125115" evidence="1">
    <location>
        <begin position="25"/>
        <end position="153"/>
    </location>
</feature>
<reference evidence="2 3" key="2">
    <citation type="submission" date="2018-11" db="EMBL/GenBank/DDBJ databases">
        <authorList>
            <consortium name="Pathogen Informatics"/>
        </authorList>
    </citation>
    <scope>NUCLEOTIDE SEQUENCE [LARGE SCALE GENOMIC DNA]</scope>
</reference>
<dbReference type="EMBL" id="UYSL01019883">
    <property type="protein sequence ID" value="VDL70951.1"/>
    <property type="molecule type" value="Genomic_DNA"/>
</dbReference>
<keyword evidence="1" id="KW-0732">Signal</keyword>
<evidence type="ECO:0000313" key="4">
    <source>
        <dbReference type="WBParaSite" id="NBR_0000736101-mRNA-1"/>
    </source>
</evidence>
<organism evidence="4">
    <name type="scientific">Nippostrongylus brasiliensis</name>
    <name type="common">Rat hookworm</name>
    <dbReference type="NCBI Taxonomy" id="27835"/>
    <lineage>
        <taxon>Eukaryota</taxon>
        <taxon>Metazoa</taxon>
        <taxon>Ecdysozoa</taxon>
        <taxon>Nematoda</taxon>
        <taxon>Chromadorea</taxon>
        <taxon>Rhabditida</taxon>
        <taxon>Rhabditina</taxon>
        <taxon>Rhabditomorpha</taxon>
        <taxon>Strongyloidea</taxon>
        <taxon>Heligmosomidae</taxon>
        <taxon>Nippostrongylus</taxon>
    </lineage>
</organism>
<feature type="signal peptide" evidence="1">
    <location>
        <begin position="1"/>
        <end position="24"/>
    </location>
</feature>
<evidence type="ECO:0000313" key="3">
    <source>
        <dbReference type="Proteomes" id="UP000271162"/>
    </source>
</evidence>
<accession>A0A0N4XWR6</accession>
<dbReference type="Proteomes" id="UP000271162">
    <property type="component" value="Unassembled WGS sequence"/>
</dbReference>
<reference evidence="4" key="1">
    <citation type="submission" date="2017-02" db="UniProtKB">
        <authorList>
            <consortium name="WormBaseParasite"/>
        </authorList>
    </citation>
    <scope>IDENTIFICATION</scope>
</reference>
<dbReference type="AlphaFoldDB" id="A0A0N4XWR6"/>
<proteinExistence type="predicted"/>
<keyword evidence="3" id="KW-1185">Reference proteome</keyword>
<gene>
    <name evidence="2" type="ORF">NBR_LOCUS7362</name>
</gene>
<dbReference type="WBParaSite" id="NBR_0000736101-mRNA-1">
    <property type="protein sequence ID" value="NBR_0000736101-mRNA-1"/>
    <property type="gene ID" value="NBR_0000736101"/>
</dbReference>
<protein>
    <submittedName>
        <fullName evidence="4">Apple domain-containing protein</fullName>
    </submittedName>
</protein>
<evidence type="ECO:0000313" key="2">
    <source>
        <dbReference type="EMBL" id="VDL70951.1"/>
    </source>
</evidence>
<evidence type="ECO:0000256" key="1">
    <source>
        <dbReference type="SAM" id="SignalP"/>
    </source>
</evidence>
<sequence>MWRISQSWSLLALVCFVATPGTEALSFVEIQGPNFKGQLRYEVQRSKDACLSDCYLFEDCVIVAINTAGMHFYARCGDPDVPKDLKKVCKNTTLEDYLYLPEGIVDPQLQYTDMNIPIYAHQTDCTSSSTATGVDCLEDCNSLISLDVIGMVP</sequence>